<gene>
    <name evidence="3" type="ORF">ACFMB1_12820</name>
</gene>
<evidence type="ECO:0000313" key="4">
    <source>
        <dbReference type="Proteomes" id="UP001596116"/>
    </source>
</evidence>
<feature type="domain" description="Pyrrolo-quinoline quinone repeat" evidence="2">
    <location>
        <begin position="100"/>
        <end position="153"/>
    </location>
</feature>
<feature type="signal peptide" evidence="1">
    <location>
        <begin position="1"/>
        <end position="21"/>
    </location>
</feature>
<dbReference type="InterPro" id="IPR018391">
    <property type="entry name" value="PQQ_b-propeller_rpt"/>
</dbReference>
<evidence type="ECO:0000259" key="2">
    <source>
        <dbReference type="Pfam" id="PF13360"/>
    </source>
</evidence>
<dbReference type="PANTHER" id="PTHR34512:SF30">
    <property type="entry name" value="OUTER MEMBRANE PROTEIN ASSEMBLY FACTOR BAMB"/>
    <property type="match status" value="1"/>
</dbReference>
<dbReference type="PANTHER" id="PTHR34512">
    <property type="entry name" value="CELL SURFACE PROTEIN"/>
    <property type="match status" value="1"/>
</dbReference>
<feature type="chain" id="PRO_5046399944" evidence="1">
    <location>
        <begin position="22"/>
        <end position="464"/>
    </location>
</feature>
<dbReference type="SMART" id="SM00564">
    <property type="entry name" value="PQQ"/>
    <property type="match status" value="7"/>
</dbReference>
<dbReference type="Pfam" id="PF13360">
    <property type="entry name" value="PQQ_2"/>
    <property type="match status" value="3"/>
</dbReference>
<feature type="domain" description="Pyrrolo-quinoline quinone repeat" evidence="2">
    <location>
        <begin position="175"/>
        <end position="383"/>
    </location>
</feature>
<dbReference type="RefSeq" id="WP_379882336.1">
    <property type="nucleotide sequence ID" value="NZ_JBHPON010000002.1"/>
</dbReference>
<protein>
    <submittedName>
        <fullName evidence="3">PQQ-binding-like beta-propeller repeat protein</fullName>
    </submittedName>
</protein>
<evidence type="ECO:0000313" key="3">
    <source>
        <dbReference type="EMBL" id="MFC6036431.1"/>
    </source>
</evidence>
<dbReference type="Proteomes" id="UP001596116">
    <property type="component" value="Unassembled WGS sequence"/>
</dbReference>
<evidence type="ECO:0000256" key="1">
    <source>
        <dbReference type="SAM" id="SignalP"/>
    </source>
</evidence>
<name>A0ABW1KZ82_9PROT</name>
<dbReference type="Gene3D" id="2.130.10.10">
    <property type="entry name" value="YVTN repeat-like/Quinoprotein amine dehydrogenase"/>
    <property type="match status" value="1"/>
</dbReference>
<sequence>MKSLSLSFWRALLLASGFALITACGTFGIGGGDDEDKKAEEEDDERISILALDTALTADPRYADAPIEIPPSYVNASWTQPGGEADHTLHHLSAPLELKTIWKADVGDASARRARLTSPPIVVDNRVFVLDAETKVSSYDAETGDLVWRKELAPEIDERFRIRDLLRGPNPAEIGFGGGVAFENGRIFVTSGFGFVAALDAQSGDELWRVETTAPARTPPTAYRGRVYLSTNTNEFIALNQETGAKDWTFQSFEEAARFLSSSSPAAAGDLVVAPFSSGELVAFLADSGRSVWDMTLARQARLTSLATLNDIAGSPVIDRGLVYVVSHGGRFSAIDIRTGRPVWEASIASLQMPWVAGDYIYLVSVEGELVCVSRNDGAIVWVTQLRRYKKEKKKKGRISWAGPVLAGGNLLLVSTESEIVKVSPETGEILLTDKIDGSSVVSPVVAGEKVFILTEEGKLIAMR</sequence>
<dbReference type="SUPFAM" id="SSF50998">
    <property type="entry name" value="Quinoprotein alcohol dehydrogenase-like"/>
    <property type="match status" value="1"/>
</dbReference>
<accession>A0ABW1KZ82</accession>
<dbReference type="PROSITE" id="PS51257">
    <property type="entry name" value="PROKAR_LIPOPROTEIN"/>
    <property type="match status" value="1"/>
</dbReference>
<dbReference type="InterPro" id="IPR011047">
    <property type="entry name" value="Quinoprotein_ADH-like_sf"/>
</dbReference>
<dbReference type="InterPro" id="IPR002372">
    <property type="entry name" value="PQQ_rpt_dom"/>
</dbReference>
<keyword evidence="4" id="KW-1185">Reference proteome</keyword>
<dbReference type="InterPro" id="IPR015943">
    <property type="entry name" value="WD40/YVTN_repeat-like_dom_sf"/>
</dbReference>
<proteinExistence type="predicted"/>
<feature type="domain" description="Pyrrolo-quinoline quinone repeat" evidence="2">
    <location>
        <begin position="402"/>
        <end position="463"/>
    </location>
</feature>
<dbReference type="EMBL" id="JBHPON010000002">
    <property type="protein sequence ID" value="MFC6036431.1"/>
    <property type="molecule type" value="Genomic_DNA"/>
</dbReference>
<comment type="caution">
    <text evidence="3">The sequence shown here is derived from an EMBL/GenBank/DDBJ whole genome shotgun (WGS) entry which is preliminary data.</text>
</comment>
<keyword evidence="1" id="KW-0732">Signal</keyword>
<reference evidence="3 4" key="1">
    <citation type="submission" date="2024-09" db="EMBL/GenBank/DDBJ databases">
        <authorList>
            <person name="Zhang Z.-H."/>
        </authorList>
    </citation>
    <scope>NUCLEOTIDE SEQUENCE [LARGE SCALE GENOMIC DNA]</scope>
    <source>
        <strain evidence="3 4">HHTR114</strain>
    </source>
</reference>
<organism evidence="3 4">
    <name type="scientific">Hyphococcus aureus</name>
    <dbReference type="NCBI Taxonomy" id="2666033"/>
    <lineage>
        <taxon>Bacteria</taxon>
        <taxon>Pseudomonadati</taxon>
        <taxon>Pseudomonadota</taxon>
        <taxon>Alphaproteobacteria</taxon>
        <taxon>Parvularculales</taxon>
        <taxon>Parvularculaceae</taxon>
        <taxon>Hyphococcus</taxon>
    </lineage>
</organism>